<comment type="caution">
    <text evidence="2">The sequence shown here is derived from an EMBL/GenBank/DDBJ whole genome shotgun (WGS) entry which is preliminary data.</text>
</comment>
<evidence type="ECO:0000313" key="3">
    <source>
        <dbReference type="Proteomes" id="UP000245412"/>
    </source>
</evidence>
<dbReference type="AlphaFoldDB" id="A0AB73SZA4"/>
<keyword evidence="1" id="KW-0812">Transmembrane</keyword>
<feature type="transmembrane region" description="Helical" evidence="1">
    <location>
        <begin position="47"/>
        <end position="68"/>
    </location>
</feature>
<evidence type="ECO:0008006" key="4">
    <source>
        <dbReference type="Google" id="ProtNLM"/>
    </source>
</evidence>
<reference evidence="2 3" key="1">
    <citation type="submission" date="2018-05" db="EMBL/GenBank/DDBJ databases">
        <authorList>
            <person name="Goeker M."/>
            <person name="Huntemann M."/>
            <person name="Clum A."/>
            <person name="Pillay M."/>
            <person name="Palaniappan K."/>
            <person name="Varghese N."/>
            <person name="Mikhailova N."/>
            <person name="Stamatis D."/>
            <person name="Reddy T."/>
            <person name="Daum C."/>
            <person name="Shapiro N."/>
            <person name="Ivanova N."/>
            <person name="Kyrpides N."/>
            <person name="Woyke T."/>
        </authorList>
    </citation>
    <scope>NUCLEOTIDE SEQUENCE [LARGE SCALE GENOMIC DNA]</scope>
    <source>
        <strain evidence="2 3">DSM 26524</strain>
    </source>
</reference>
<keyword evidence="1" id="KW-0472">Membrane</keyword>
<dbReference type="EMBL" id="QGGY01000016">
    <property type="protein sequence ID" value="PWJ72780.1"/>
    <property type="molecule type" value="Genomic_DNA"/>
</dbReference>
<dbReference type="RefSeq" id="WP_109748247.1">
    <property type="nucleotide sequence ID" value="NZ_JANKBI010000016.1"/>
</dbReference>
<keyword evidence="1" id="KW-1133">Transmembrane helix</keyword>
<proteinExistence type="predicted"/>
<evidence type="ECO:0000313" key="2">
    <source>
        <dbReference type="EMBL" id="PWJ72780.1"/>
    </source>
</evidence>
<accession>A0AB73SZA4</accession>
<name>A0AB73SZA4_9FIRM</name>
<keyword evidence="3" id="KW-1185">Reference proteome</keyword>
<feature type="transmembrane region" description="Helical" evidence="1">
    <location>
        <begin position="21"/>
        <end position="41"/>
    </location>
</feature>
<dbReference type="Proteomes" id="UP000245412">
    <property type="component" value="Unassembled WGS sequence"/>
</dbReference>
<feature type="transmembrane region" description="Helical" evidence="1">
    <location>
        <begin position="80"/>
        <end position="102"/>
    </location>
</feature>
<sequence>MSRKPTYSFAEKRHSQKGITSTVLGALSAVICIVLVGIAMANGGKGGAYLGAIGMTAIIIAAAGLVTGLRSFKEKNRLSFFSKAGSMINGTILVIWLAIYLFGVR</sequence>
<dbReference type="Pfam" id="PF19639">
    <property type="entry name" value="DUF6142"/>
    <property type="match status" value="1"/>
</dbReference>
<organism evidence="2 3">
    <name type="scientific">Murimonas intestini</name>
    <dbReference type="NCBI Taxonomy" id="1337051"/>
    <lineage>
        <taxon>Bacteria</taxon>
        <taxon>Bacillati</taxon>
        <taxon>Bacillota</taxon>
        <taxon>Clostridia</taxon>
        <taxon>Lachnospirales</taxon>
        <taxon>Lachnospiraceae</taxon>
        <taxon>Murimonas</taxon>
    </lineage>
</organism>
<gene>
    <name evidence="2" type="ORF">C7383_11694</name>
</gene>
<protein>
    <recommendedName>
        <fullName evidence="4">DUF4190 domain-containing protein</fullName>
    </recommendedName>
</protein>
<evidence type="ECO:0000256" key="1">
    <source>
        <dbReference type="SAM" id="Phobius"/>
    </source>
</evidence>
<dbReference type="InterPro" id="IPR046140">
    <property type="entry name" value="DUF6142"/>
</dbReference>